<evidence type="ECO:0000313" key="2">
    <source>
        <dbReference type="EnsemblMetazoa" id="ISCW008153-PA"/>
    </source>
</evidence>
<protein>
    <submittedName>
        <fullName evidence="1 2">Uncharacterized protein</fullName>
    </submittedName>
</protein>
<evidence type="ECO:0000313" key="3">
    <source>
        <dbReference type="Proteomes" id="UP000001555"/>
    </source>
</evidence>
<dbReference type="EnsemblMetazoa" id="ISCW008153-RA">
    <property type="protein sequence ID" value="ISCW008153-PA"/>
    <property type="gene ID" value="ISCW008153"/>
</dbReference>
<dbReference type="AlphaFoldDB" id="B7PWN0"/>
<dbReference type="STRING" id="6945.B7PWN0"/>
<organism>
    <name type="scientific">Ixodes scapularis</name>
    <name type="common">Black-legged tick</name>
    <name type="synonym">Deer tick</name>
    <dbReference type="NCBI Taxonomy" id="6945"/>
    <lineage>
        <taxon>Eukaryota</taxon>
        <taxon>Metazoa</taxon>
        <taxon>Ecdysozoa</taxon>
        <taxon>Arthropoda</taxon>
        <taxon>Chelicerata</taxon>
        <taxon>Arachnida</taxon>
        <taxon>Acari</taxon>
        <taxon>Parasitiformes</taxon>
        <taxon>Ixodida</taxon>
        <taxon>Ixodoidea</taxon>
        <taxon>Ixodidae</taxon>
        <taxon>Ixodinae</taxon>
        <taxon>Ixodes</taxon>
    </lineage>
</organism>
<dbReference type="EMBL" id="ABJB010625635">
    <property type="status" value="NOT_ANNOTATED_CDS"/>
    <property type="molecule type" value="Genomic_DNA"/>
</dbReference>
<proteinExistence type="predicted"/>
<reference evidence="1 3" key="1">
    <citation type="submission" date="2008-03" db="EMBL/GenBank/DDBJ databases">
        <title>Annotation of Ixodes scapularis.</title>
        <authorList>
            <consortium name="Ixodes scapularis Genome Project Consortium"/>
            <person name="Caler E."/>
            <person name="Hannick L.I."/>
            <person name="Bidwell S."/>
            <person name="Joardar V."/>
            <person name="Thiagarajan M."/>
            <person name="Amedeo P."/>
            <person name="Galinsky K.J."/>
            <person name="Schobel S."/>
            <person name="Inman J."/>
            <person name="Hostetler J."/>
            <person name="Miller J."/>
            <person name="Hammond M."/>
            <person name="Megy K."/>
            <person name="Lawson D."/>
            <person name="Kodira C."/>
            <person name="Sutton G."/>
            <person name="Meyer J."/>
            <person name="Hill C.A."/>
            <person name="Birren B."/>
            <person name="Nene V."/>
            <person name="Collins F."/>
            <person name="Alarcon-Chaidez F."/>
            <person name="Wikel S."/>
            <person name="Strausberg R."/>
        </authorList>
    </citation>
    <scope>NUCLEOTIDE SEQUENCE [LARGE SCALE GENOMIC DNA]</scope>
    <source>
        <strain evidence="3">Wikel</strain>
        <strain evidence="1">Wikel colony</strain>
    </source>
</reference>
<sequence>MQSSSFSVGELTRIIPNCITKAKSERRRQFVGDQLDDCKDMSSLFYLLPFQK</sequence>
<dbReference type="Proteomes" id="UP000001555">
    <property type="component" value="Unassembled WGS sequence"/>
</dbReference>
<dbReference type="HOGENOM" id="CLU_3093408_0_0_1"/>
<dbReference type="VEuPathDB" id="VectorBase:ISCW008153"/>
<reference evidence="2" key="2">
    <citation type="submission" date="2020-05" db="UniProtKB">
        <authorList>
            <consortium name="EnsemblMetazoa"/>
        </authorList>
    </citation>
    <scope>IDENTIFICATION</scope>
    <source>
        <strain evidence="2">wikel</strain>
    </source>
</reference>
<accession>B7PWN0</accession>
<keyword evidence="3" id="KW-1185">Reference proteome</keyword>
<dbReference type="PaxDb" id="6945-B7PWN0"/>
<dbReference type="InParanoid" id="B7PWN0"/>
<name>B7PWN0_IXOSC</name>
<dbReference type="VEuPathDB" id="VectorBase:ISCI008153"/>
<feature type="non-terminal residue" evidence="1">
    <location>
        <position position="52"/>
    </location>
</feature>
<dbReference type="EMBL" id="DS809312">
    <property type="protein sequence ID" value="EEC11002.1"/>
    <property type="molecule type" value="Genomic_DNA"/>
</dbReference>
<gene>
    <name evidence="1" type="ORF">IscW_ISCW008153</name>
</gene>
<evidence type="ECO:0000313" key="1">
    <source>
        <dbReference type="EMBL" id="EEC11002.1"/>
    </source>
</evidence>